<evidence type="ECO:0000313" key="3">
    <source>
        <dbReference type="Proteomes" id="UP001499851"/>
    </source>
</evidence>
<accession>A0ABN2FTE0</accession>
<proteinExistence type="predicted"/>
<dbReference type="EMBL" id="BAAAQF010000001">
    <property type="protein sequence ID" value="GAA1659133.1"/>
    <property type="molecule type" value="Genomic_DNA"/>
</dbReference>
<reference evidence="2 3" key="1">
    <citation type="journal article" date="2019" name="Int. J. Syst. Evol. Microbiol.">
        <title>The Global Catalogue of Microorganisms (GCM) 10K type strain sequencing project: providing services to taxonomists for standard genome sequencing and annotation.</title>
        <authorList>
            <consortium name="The Broad Institute Genomics Platform"/>
            <consortium name="The Broad Institute Genome Sequencing Center for Infectious Disease"/>
            <person name="Wu L."/>
            <person name="Ma J."/>
        </authorList>
    </citation>
    <scope>NUCLEOTIDE SEQUENCE [LARGE SCALE GENOMIC DNA]</scope>
    <source>
        <strain evidence="2 3">JCM 16001</strain>
    </source>
</reference>
<dbReference type="Pfam" id="PF13569">
    <property type="entry name" value="DUF4132"/>
    <property type="match status" value="1"/>
</dbReference>
<dbReference type="InterPro" id="IPR025406">
    <property type="entry name" value="DUF4132"/>
</dbReference>
<evidence type="ECO:0000259" key="1">
    <source>
        <dbReference type="Pfam" id="PF13569"/>
    </source>
</evidence>
<organism evidence="2 3">
    <name type="scientific">Glycomyces endophyticus</name>
    <dbReference type="NCBI Taxonomy" id="480996"/>
    <lineage>
        <taxon>Bacteria</taxon>
        <taxon>Bacillati</taxon>
        <taxon>Actinomycetota</taxon>
        <taxon>Actinomycetes</taxon>
        <taxon>Glycomycetales</taxon>
        <taxon>Glycomycetaceae</taxon>
        <taxon>Glycomyces</taxon>
    </lineage>
</organism>
<feature type="domain" description="DUF4132" evidence="1">
    <location>
        <begin position="846"/>
        <end position="1027"/>
    </location>
</feature>
<keyword evidence="3" id="KW-1185">Reference proteome</keyword>
<comment type="caution">
    <text evidence="2">The sequence shown here is derived from an EMBL/GenBank/DDBJ whole genome shotgun (WGS) entry which is preliminary data.</text>
</comment>
<gene>
    <name evidence="2" type="ORF">GCM10009830_00080</name>
</gene>
<name>A0ABN2FTE0_9ACTN</name>
<dbReference type="Proteomes" id="UP001499851">
    <property type="component" value="Unassembled WGS sequence"/>
</dbReference>
<evidence type="ECO:0000313" key="2">
    <source>
        <dbReference type="EMBL" id="GAA1659133.1"/>
    </source>
</evidence>
<protein>
    <recommendedName>
        <fullName evidence="1">DUF4132 domain-containing protein</fullName>
    </recommendedName>
</protein>
<sequence>MLRGMTQLPDEDVLILPAGWRRHVPARRGRPAAAPAPVDPGAPGALADRIAGLRPLLDRWLTEKHDARSAAELARHLDTAPDPVGAAALLHLVEVSGRKAIDPAARLRHLDAWVAEHGLGFAAVAVMESATVYNWTYSTGDAAIGESGLSTYLEWEEPEGWRKAQAAVVRIRALLAAASEQDYREAVAVMAAHRTDPQRRIGSALLMPAEAAWVAEAVPLVTGYFEERRADDWMFWAIAADPRDWELTLHRGVDGKHVDERSLAVLLDGVGTLALPALARVLEYSFAGLSKPRRAALLTAIGLLPDDEATALLVAHLHLPGAITAARETAERFPRRTLRAVAARAADPEARSDLEGLVRASPALEAALADAEEPVRAAVAALFDTDGRVPEAEPGSLPPLLADPPWKRKRRREDRPVFEGLAPESATRLVWGGPDEAREWAALREDNPYTTYSEREVRSRLARLEEHGTCEGMDTFLGWARMEDAEPLLDRWDGDSSHPYDVTLQRILGRFGARAADRVVRLVKGRNALAEVLIPVESLDAARIAADWLARSRASAPAATRWFARHAAAAPHLLVPDALGSDADLRRAATVGLRHCITEWGAEPVAAAAKAYGEEAAAAIGALIDADPLDPLDAKIPKPGAWAAPEMLPQLLLEGRRSALPAASVGHLLTVLALDTPERPYPGVGVVAEACDPDSLAAFSRALFDLWAAAGSPSKDAWAFTQLAHFADDGTVAHLAELVRRWPGEGQHKRAVEGLRVLGAIGSETSLRALHAIARKVRFKALKQEAGRQVEAVAARLGLSADQLADRLVPRFGLDDATGLVLDYGPRRFAIGFDERLQPFVTDEDGRPLKTLPKPGATDDDALADPAYRRFGELKRELRATAKEQVARLERAMAVQRSWTTAQFGDFFTGHPLMRHLARRLVWEAETAHGKAHFRIAEDGTFTDAADDVYAPPAEAAIRLAHPASLGERLADWSELFADYEVLQPFRQLDRPVYAFTAEEAATGRLDRFTGTTFPVARIYPLAHAGWRRAAETNALWLSPGLHFPLPAGGFVMLVLDPGVDGYLGRVDTDQPDQTVRSVHFAPTADYDAAPEGGRLDAVDPVTASEVLHALAKATGGAARP</sequence>